<comment type="subcellular location">
    <subcellularLocation>
        <location evidence="1">Cell inner membrane</location>
        <topology evidence="1">Multi-pass membrane protein</topology>
    </subcellularLocation>
</comment>
<protein>
    <submittedName>
        <fullName evidence="10">Uncharacterized protein</fullName>
    </submittedName>
</protein>
<evidence type="ECO:0000256" key="8">
    <source>
        <dbReference type="ARBA" id="ARBA00035655"/>
    </source>
</evidence>
<name>A0A1F6CBK4_HANXR</name>
<feature type="transmembrane region" description="Helical" evidence="9">
    <location>
        <begin position="134"/>
        <end position="153"/>
    </location>
</feature>
<accession>A0A1F6CBK4</accession>
<comment type="similarity">
    <text evidence="8">Belongs to the TsuA/YedE (TC 9.B.102) family.</text>
</comment>
<feature type="transmembrane region" description="Helical" evidence="9">
    <location>
        <begin position="184"/>
        <end position="202"/>
    </location>
</feature>
<evidence type="ECO:0000256" key="1">
    <source>
        <dbReference type="ARBA" id="ARBA00004429"/>
    </source>
</evidence>
<evidence type="ECO:0000256" key="7">
    <source>
        <dbReference type="ARBA" id="ARBA00023136"/>
    </source>
</evidence>
<gene>
    <name evidence="10" type="ORF">A3F84_00625</name>
</gene>
<feature type="transmembrane region" description="Helical" evidence="9">
    <location>
        <begin position="222"/>
        <end position="240"/>
    </location>
</feature>
<keyword evidence="4" id="KW-0997">Cell inner membrane</keyword>
<dbReference type="GO" id="GO:0005886">
    <property type="term" value="C:plasma membrane"/>
    <property type="evidence" value="ECO:0007669"/>
    <property type="project" value="UniProtKB-SubCell"/>
</dbReference>
<evidence type="ECO:0000256" key="6">
    <source>
        <dbReference type="ARBA" id="ARBA00022989"/>
    </source>
</evidence>
<evidence type="ECO:0000313" key="10">
    <source>
        <dbReference type="EMBL" id="OGG46608.1"/>
    </source>
</evidence>
<comment type="caution">
    <text evidence="10">The sequence shown here is derived from an EMBL/GenBank/DDBJ whole genome shotgun (WGS) entry which is preliminary data.</text>
</comment>
<keyword evidence="3" id="KW-1003">Cell membrane</keyword>
<evidence type="ECO:0000313" key="11">
    <source>
        <dbReference type="Proteomes" id="UP000178606"/>
    </source>
</evidence>
<evidence type="ECO:0000256" key="3">
    <source>
        <dbReference type="ARBA" id="ARBA00022475"/>
    </source>
</evidence>
<organism evidence="10 11">
    <name type="scientific">Handelsmanbacteria sp. (strain RIFCSPLOWO2_12_FULL_64_10)</name>
    <dbReference type="NCBI Taxonomy" id="1817868"/>
    <lineage>
        <taxon>Bacteria</taxon>
        <taxon>Candidatus Handelsmaniibacteriota</taxon>
    </lineage>
</organism>
<dbReference type="Pfam" id="PF04143">
    <property type="entry name" value="Sulf_transp"/>
    <property type="match status" value="1"/>
</dbReference>
<dbReference type="InterPro" id="IPR007272">
    <property type="entry name" value="Sulf_transp_TsuA/YedE"/>
</dbReference>
<evidence type="ECO:0000256" key="2">
    <source>
        <dbReference type="ARBA" id="ARBA00022448"/>
    </source>
</evidence>
<dbReference type="EMBL" id="MFKF01000297">
    <property type="protein sequence ID" value="OGG46608.1"/>
    <property type="molecule type" value="Genomic_DNA"/>
</dbReference>
<keyword evidence="2" id="KW-0813">Transport</keyword>
<keyword evidence="5 9" id="KW-0812">Transmembrane</keyword>
<dbReference type="PANTHER" id="PTHR30574">
    <property type="entry name" value="INNER MEMBRANE PROTEIN YEDE"/>
    <property type="match status" value="1"/>
</dbReference>
<sequence>MLLLPALTAFGLIRPAIPAFYPLGAVIGGYLFGMSMSWAGGCAAGVWYKAGEGDFSALLAGLGMAVGAAAMEEGPLLPLREALQGPLTTEALRGATLPHLLGLQSGWPLISLVAVLFLIYLFRQPSAAPSWSSWGWKRTVLLMGGLGLFSWLFARRVDAPFGMAVIPGAVDLVEYTAKGEGYRLGWFLFILIGIPLGGYLAARRSGPVSPEISADGGLWKAVAGGLLLGSTSSLAAGCTVGHSLIGVPLLSVGSLVTTVFIILGSWTAGHLERLS</sequence>
<proteinExistence type="inferred from homology"/>
<dbReference type="AlphaFoldDB" id="A0A1F6CBK4"/>
<feature type="transmembrane region" description="Helical" evidence="9">
    <location>
        <begin position="247"/>
        <end position="268"/>
    </location>
</feature>
<reference evidence="10 11" key="1">
    <citation type="journal article" date="2016" name="Nat. Commun.">
        <title>Thousands of microbial genomes shed light on interconnected biogeochemical processes in an aquifer system.</title>
        <authorList>
            <person name="Anantharaman K."/>
            <person name="Brown C.T."/>
            <person name="Hug L.A."/>
            <person name="Sharon I."/>
            <person name="Castelle C.J."/>
            <person name="Probst A.J."/>
            <person name="Thomas B.C."/>
            <person name="Singh A."/>
            <person name="Wilkins M.J."/>
            <person name="Karaoz U."/>
            <person name="Brodie E.L."/>
            <person name="Williams K.H."/>
            <person name="Hubbard S.S."/>
            <person name="Banfield J.F."/>
        </authorList>
    </citation>
    <scope>NUCLEOTIDE SEQUENCE [LARGE SCALE GENOMIC DNA]</scope>
    <source>
        <strain evidence="11">RIFCSPLOWO2_12_FULL_64_10</strain>
    </source>
</reference>
<evidence type="ECO:0000256" key="5">
    <source>
        <dbReference type="ARBA" id="ARBA00022692"/>
    </source>
</evidence>
<dbReference type="PANTHER" id="PTHR30574:SF1">
    <property type="entry name" value="SULPHUR TRANSPORT DOMAIN-CONTAINING PROTEIN"/>
    <property type="match status" value="1"/>
</dbReference>
<evidence type="ECO:0000256" key="9">
    <source>
        <dbReference type="SAM" id="Phobius"/>
    </source>
</evidence>
<keyword evidence="7 9" id="KW-0472">Membrane</keyword>
<dbReference type="Proteomes" id="UP000178606">
    <property type="component" value="Unassembled WGS sequence"/>
</dbReference>
<feature type="transmembrane region" description="Helical" evidence="9">
    <location>
        <begin position="105"/>
        <end position="122"/>
    </location>
</feature>
<keyword evidence="6 9" id="KW-1133">Transmembrane helix</keyword>
<evidence type="ECO:0000256" key="4">
    <source>
        <dbReference type="ARBA" id="ARBA00022519"/>
    </source>
</evidence>